<evidence type="ECO:0000256" key="7">
    <source>
        <dbReference type="ARBA" id="ARBA00025211"/>
    </source>
</evidence>
<comment type="catalytic activity">
    <reaction evidence="8 9">
        <text>N(6)-[(R)-dihydrolipoyl]-L-lysyl-[protein] + acetyl-CoA = N(6)-[(R)-S(8)-acetyldihydrolipoyl]-L-lysyl-[protein] + CoA</text>
        <dbReference type="Rhea" id="RHEA:17017"/>
        <dbReference type="Rhea" id="RHEA-COMP:10475"/>
        <dbReference type="Rhea" id="RHEA-COMP:10478"/>
        <dbReference type="ChEBI" id="CHEBI:57287"/>
        <dbReference type="ChEBI" id="CHEBI:57288"/>
        <dbReference type="ChEBI" id="CHEBI:83100"/>
        <dbReference type="ChEBI" id="CHEBI:83111"/>
        <dbReference type="EC" id="2.3.1.12"/>
    </reaction>
</comment>
<evidence type="ECO:0000256" key="4">
    <source>
        <dbReference type="ARBA" id="ARBA00022737"/>
    </source>
</evidence>
<accession>A0A5C8ZQT5</accession>
<evidence type="ECO:0000313" key="14">
    <source>
        <dbReference type="Proteomes" id="UP000321933"/>
    </source>
</evidence>
<dbReference type="Pfam" id="PF02817">
    <property type="entry name" value="E3_binding"/>
    <property type="match status" value="1"/>
</dbReference>
<dbReference type="AlphaFoldDB" id="A0A5C8ZQT5"/>
<dbReference type="PANTHER" id="PTHR43178:SF2">
    <property type="entry name" value="DIHYDROLIPOYLLYSINE-RESIDUE ACETYLTRANSFERASE COMPONENT OF PYRUVATE DEHYDROGENASE COMPLEX"/>
    <property type="match status" value="1"/>
</dbReference>
<feature type="region of interest" description="Disordered" evidence="10">
    <location>
        <begin position="77"/>
        <end position="129"/>
    </location>
</feature>
<dbReference type="InterPro" id="IPR050743">
    <property type="entry name" value="2-oxoacid_DH_E2_comp"/>
</dbReference>
<dbReference type="CDD" id="cd06849">
    <property type="entry name" value="lipoyl_domain"/>
    <property type="match status" value="2"/>
</dbReference>
<feature type="compositionally biased region" description="Acidic residues" evidence="10">
    <location>
        <begin position="78"/>
        <end position="119"/>
    </location>
</feature>
<feature type="region of interest" description="Disordered" evidence="10">
    <location>
        <begin position="208"/>
        <end position="260"/>
    </location>
</feature>
<dbReference type="Proteomes" id="UP000321933">
    <property type="component" value="Unassembled WGS sequence"/>
</dbReference>
<keyword evidence="14" id="KW-1185">Reference proteome</keyword>
<dbReference type="InterPro" id="IPR006256">
    <property type="entry name" value="AcTrfase_Pyrv_DH_cplx"/>
</dbReference>
<dbReference type="SUPFAM" id="SSF47005">
    <property type="entry name" value="Peripheral subunit-binding domain of 2-oxo acid dehydrogenase complex"/>
    <property type="match status" value="1"/>
</dbReference>
<comment type="cofactor">
    <cofactor evidence="9">
        <name>(R)-lipoate</name>
        <dbReference type="ChEBI" id="CHEBI:83088"/>
    </cofactor>
    <text evidence="9">Binds 2 lipoyl cofactors covalently.</text>
</comment>
<proteinExistence type="inferred from homology"/>
<keyword evidence="3 9" id="KW-0808">Transferase</keyword>
<comment type="function">
    <text evidence="7">The pyruvate dehydrogenase complex catalyzes the overall conversion of pyruvate to acetyl-CoA and CO(2). It contains multiple copies of three enzymatic components: pyruvate dehydrogenase (E1), dihydrolipoamide acetyltransferase (E2) and lipoamide dehydrogenase (E3).</text>
</comment>
<evidence type="ECO:0000256" key="6">
    <source>
        <dbReference type="ARBA" id="ARBA00023315"/>
    </source>
</evidence>
<comment type="subunit">
    <text evidence="2 9">Forms a 24-polypeptide structural core with octahedral symmetry.</text>
</comment>
<comment type="similarity">
    <text evidence="1 9">Belongs to the 2-oxoacid dehydrogenase family.</text>
</comment>
<evidence type="ECO:0000256" key="10">
    <source>
        <dbReference type="SAM" id="MobiDB-lite"/>
    </source>
</evidence>
<dbReference type="GO" id="GO:0045254">
    <property type="term" value="C:pyruvate dehydrogenase complex"/>
    <property type="evidence" value="ECO:0007669"/>
    <property type="project" value="UniProtKB-UniRule"/>
</dbReference>
<dbReference type="GO" id="GO:0005737">
    <property type="term" value="C:cytoplasm"/>
    <property type="evidence" value="ECO:0007669"/>
    <property type="project" value="TreeGrafter"/>
</dbReference>
<comment type="caution">
    <text evidence="13">The sequence shown here is derived from an EMBL/GenBank/DDBJ whole genome shotgun (WGS) entry which is preliminary data.</text>
</comment>
<reference evidence="13 14" key="1">
    <citation type="submission" date="2019-08" db="EMBL/GenBank/DDBJ databases">
        <title>Parahaliea maris sp. nov., isolated from the surface seawater.</title>
        <authorList>
            <person name="Liu Y."/>
        </authorList>
    </citation>
    <scope>NUCLEOTIDE SEQUENCE [LARGE SCALE GENOMIC DNA]</scope>
    <source>
        <strain evidence="13 14">S2-26</strain>
    </source>
</reference>
<dbReference type="GO" id="GO:0006086">
    <property type="term" value="P:pyruvate decarboxylation to acetyl-CoA"/>
    <property type="evidence" value="ECO:0007669"/>
    <property type="project" value="UniProtKB-UniRule"/>
</dbReference>
<dbReference type="SUPFAM" id="SSF52777">
    <property type="entry name" value="CoA-dependent acyltransferases"/>
    <property type="match status" value="1"/>
</dbReference>
<gene>
    <name evidence="13" type="primary">aceF</name>
    <name evidence="13" type="ORF">FVW59_15995</name>
</gene>
<dbReference type="Gene3D" id="4.10.320.10">
    <property type="entry name" value="E3-binding domain"/>
    <property type="match status" value="1"/>
</dbReference>
<dbReference type="PROSITE" id="PS51826">
    <property type="entry name" value="PSBD"/>
    <property type="match status" value="1"/>
</dbReference>
<dbReference type="InterPro" id="IPR000089">
    <property type="entry name" value="Biotin_lipoyl"/>
</dbReference>
<dbReference type="PROSITE" id="PS50968">
    <property type="entry name" value="BIOTINYL_LIPOYL"/>
    <property type="match status" value="2"/>
</dbReference>
<name>A0A5C8ZQT5_9GAMM</name>
<dbReference type="FunFam" id="3.30.559.10:FF:000004">
    <property type="entry name" value="Acetyltransferase component of pyruvate dehydrogenase complex"/>
    <property type="match status" value="1"/>
</dbReference>
<organism evidence="13 14">
    <name type="scientific">Parahaliea aestuarii</name>
    <dbReference type="NCBI Taxonomy" id="1852021"/>
    <lineage>
        <taxon>Bacteria</taxon>
        <taxon>Pseudomonadati</taxon>
        <taxon>Pseudomonadota</taxon>
        <taxon>Gammaproteobacteria</taxon>
        <taxon>Cellvibrionales</taxon>
        <taxon>Halieaceae</taxon>
        <taxon>Parahaliea</taxon>
    </lineage>
</organism>
<evidence type="ECO:0000313" key="13">
    <source>
        <dbReference type="EMBL" id="TXS90099.1"/>
    </source>
</evidence>
<dbReference type="InterPro" id="IPR001078">
    <property type="entry name" value="2-oxoacid_DH_actylTfrase"/>
</dbReference>
<dbReference type="EMBL" id="VRYZ01000007">
    <property type="protein sequence ID" value="TXS90099.1"/>
    <property type="molecule type" value="Genomic_DNA"/>
</dbReference>
<keyword evidence="5 9" id="KW-0450">Lipoyl</keyword>
<feature type="domain" description="Peripheral subunit-binding (PSBD)" evidence="12">
    <location>
        <begin position="261"/>
        <end position="298"/>
    </location>
</feature>
<evidence type="ECO:0000256" key="9">
    <source>
        <dbReference type="RuleBase" id="RU361137"/>
    </source>
</evidence>
<dbReference type="RefSeq" id="WP_148065361.1">
    <property type="nucleotide sequence ID" value="NZ_VRYZ01000007.1"/>
</dbReference>
<sequence length="556" mass="58064">MAKQQVNVPDIGGAEGAEVIELLVAVGDTVEVEQSLIVLESDKASMEIPSSHAGTVVELLVSVGDELAEGSAILVLDSEGDDDGDSEAAESSGDDSGAEPEPAGDSEEDTEEAEPEAAGEEPAAATSETREIVVSVPDIGTDDAVDLIEISVAVGDTVAEGDSLVVLESDKASMEVPSTDAGEVLEILVKEGDSVRQGDDLVKLKASGNAAKAEPADKPAPEKGAEPAATAPADKTPAKPAPTPATAAADKGGDSKGGPVYAGPAVRKLARELGVELARVSGTGPRDRILKEDVQEFVKSALSGSTGATSGAGIPPVPEVDFSAFGEVEHVARSKMDKVTAANMQRNWLNVPHVTQFDEADITDLEAFRKELKGEAEKRGTRLTPMPFLLKACAVALRDNPKFNASLSADGESLVYKKYIHIGMAVDTPAGLLVPVIRDVDKKSLWELAEEVLEMAGKARDRKLKPADMQGGCFTISSLGGIGGTGFTPIVNAPEVGILGVSRAEIKPRWNGSEFVPRNMMPVGLSYDHRVINGGDAGRFCTQLMDLLGDIRRLLF</sequence>
<evidence type="ECO:0000259" key="11">
    <source>
        <dbReference type="PROSITE" id="PS50968"/>
    </source>
</evidence>
<dbReference type="EC" id="2.3.1.12" evidence="9"/>
<dbReference type="OrthoDB" id="9805770at2"/>
<evidence type="ECO:0000256" key="5">
    <source>
        <dbReference type="ARBA" id="ARBA00022823"/>
    </source>
</evidence>
<keyword evidence="4" id="KW-0677">Repeat</keyword>
<dbReference type="FunFam" id="2.40.50.100:FF:000009">
    <property type="entry name" value="Acetyltransferase component of pyruvate dehydrogenase complex"/>
    <property type="match status" value="1"/>
</dbReference>
<dbReference type="Gene3D" id="3.30.559.10">
    <property type="entry name" value="Chloramphenicol acetyltransferase-like domain"/>
    <property type="match status" value="1"/>
</dbReference>
<evidence type="ECO:0000259" key="12">
    <source>
        <dbReference type="PROSITE" id="PS51826"/>
    </source>
</evidence>
<dbReference type="GO" id="GO:0004742">
    <property type="term" value="F:dihydrolipoyllysine-residue acetyltransferase activity"/>
    <property type="evidence" value="ECO:0007669"/>
    <property type="project" value="UniProtKB-UniRule"/>
</dbReference>
<dbReference type="Pfam" id="PF00198">
    <property type="entry name" value="2-oxoacid_dh"/>
    <property type="match status" value="1"/>
</dbReference>
<dbReference type="InterPro" id="IPR036625">
    <property type="entry name" value="E3-bd_dom_sf"/>
</dbReference>
<feature type="compositionally biased region" description="Basic and acidic residues" evidence="10">
    <location>
        <begin position="214"/>
        <end position="225"/>
    </location>
</feature>
<evidence type="ECO:0000256" key="8">
    <source>
        <dbReference type="ARBA" id="ARBA00048370"/>
    </source>
</evidence>
<evidence type="ECO:0000256" key="3">
    <source>
        <dbReference type="ARBA" id="ARBA00022679"/>
    </source>
</evidence>
<protein>
    <recommendedName>
        <fullName evidence="9">Acetyltransferase component of pyruvate dehydrogenase complex</fullName>
        <ecNumber evidence="9">2.3.1.12</ecNumber>
    </recommendedName>
</protein>
<dbReference type="NCBIfam" id="TIGR01348">
    <property type="entry name" value="PDHac_trf_long"/>
    <property type="match status" value="1"/>
</dbReference>
<feature type="compositionally biased region" description="Low complexity" evidence="10">
    <location>
        <begin position="226"/>
        <end position="235"/>
    </location>
</feature>
<evidence type="ECO:0000256" key="2">
    <source>
        <dbReference type="ARBA" id="ARBA00011484"/>
    </source>
</evidence>
<keyword evidence="6 9" id="KW-0012">Acyltransferase</keyword>
<feature type="domain" description="Lipoyl-binding" evidence="11">
    <location>
        <begin position="129"/>
        <end position="205"/>
    </location>
</feature>
<dbReference type="GO" id="GO:0031405">
    <property type="term" value="F:lipoic acid binding"/>
    <property type="evidence" value="ECO:0007669"/>
    <property type="project" value="TreeGrafter"/>
</dbReference>
<dbReference type="InterPro" id="IPR011053">
    <property type="entry name" value="Single_hybrid_motif"/>
</dbReference>
<dbReference type="InterPro" id="IPR023213">
    <property type="entry name" value="CAT-like_dom_sf"/>
</dbReference>
<dbReference type="InterPro" id="IPR004167">
    <property type="entry name" value="PSBD"/>
</dbReference>
<evidence type="ECO:0000256" key="1">
    <source>
        <dbReference type="ARBA" id="ARBA00007317"/>
    </source>
</evidence>
<dbReference type="PROSITE" id="PS00189">
    <property type="entry name" value="LIPOYL"/>
    <property type="match status" value="2"/>
</dbReference>
<dbReference type="InterPro" id="IPR003016">
    <property type="entry name" value="2-oxoA_DH_lipoyl-BS"/>
</dbReference>
<dbReference type="Gene3D" id="2.40.50.100">
    <property type="match status" value="2"/>
</dbReference>
<feature type="domain" description="Lipoyl-binding" evidence="11">
    <location>
        <begin position="3"/>
        <end position="77"/>
    </location>
</feature>
<dbReference type="PANTHER" id="PTHR43178">
    <property type="entry name" value="DIHYDROLIPOAMIDE ACETYLTRANSFERASE COMPONENT OF PYRUVATE DEHYDROGENASE COMPLEX"/>
    <property type="match status" value="1"/>
</dbReference>
<dbReference type="SUPFAM" id="SSF51230">
    <property type="entry name" value="Single hybrid motif"/>
    <property type="match status" value="2"/>
</dbReference>
<dbReference type="Pfam" id="PF00364">
    <property type="entry name" value="Biotin_lipoyl"/>
    <property type="match status" value="2"/>
</dbReference>